<dbReference type="InterPro" id="IPR029058">
    <property type="entry name" value="AB_hydrolase_fold"/>
</dbReference>
<dbReference type="OrthoDB" id="1263307at2759"/>
<dbReference type="Gene3D" id="3.40.50.1820">
    <property type="entry name" value="alpha/beta hydrolase"/>
    <property type="match status" value="1"/>
</dbReference>
<keyword evidence="2" id="KW-0378">Hydrolase</keyword>
<proteinExistence type="predicted"/>
<evidence type="ECO:0000313" key="2">
    <source>
        <dbReference type="EMBL" id="KAF1957680.1"/>
    </source>
</evidence>
<gene>
    <name evidence="2" type="ORF">CC80DRAFT_491740</name>
</gene>
<dbReference type="EMBL" id="ML976989">
    <property type="protein sequence ID" value="KAF1957680.1"/>
    <property type="molecule type" value="Genomic_DNA"/>
</dbReference>
<dbReference type="Pfam" id="PF12697">
    <property type="entry name" value="Abhydrolase_6"/>
    <property type="match status" value="1"/>
</dbReference>
<dbReference type="SUPFAM" id="SSF53474">
    <property type="entry name" value="alpha/beta-Hydrolases"/>
    <property type="match status" value="1"/>
</dbReference>
<dbReference type="PANTHER" id="PTHR37017">
    <property type="entry name" value="AB HYDROLASE-1 DOMAIN-CONTAINING PROTEIN-RELATED"/>
    <property type="match status" value="1"/>
</dbReference>
<evidence type="ECO:0000259" key="1">
    <source>
        <dbReference type="Pfam" id="PF12697"/>
    </source>
</evidence>
<reference evidence="2" key="1">
    <citation type="journal article" date="2020" name="Stud. Mycol.">
        <title>101 Dothideomycetes genomes: a test case for predicting lifestyles and emergence of pathogens.</title>
        <authorList>
            <person name="Haridas S."/>
            <person name="Albert R."/>
            <person name="Binder M."/>
            <person name="Bloem J."/>
            <person name="Labutti K."/>
            <person name="Salamov A."/>
            <person name="Andreopoulos B."/>
            <person name="Baker S."/>
            <person name="Barry K."/>
            <person name="Bills G."/>
            <person name="Bluhm B."/>
            <person name="Cannon C."/>
            <person name="Castanera R."/>
            <person name="Culley D."/>
            <person name="Daum C."/>
            <person name="Ezra D."/>
            <person name="Gonzalez J."/>
            <person name="Henrissat B."/>
            <person name="Kuo A."/>
            <person name="Liang C."/>
            <person name="Lipzen A."/>
            <person name="Lutzoni F."/>
            <person name="Magnuson J."/>
            <person name="Mondo S."/>
            <person name="Nolan M."/>
            <person name="Ohm R."/>
            <person name="Pangilinan J."/>
            <person name="Park H.-J."/>
            <person name="Ramirez L."/>
            <person name="Alfaro M."/>
            <person name="Sun H."/>
            <person name="Tritt A."/>
            <person name="Yoshinaga Y."/>
            <person name="Zwiers L.-H."/>
            <person name="Turgeon B."/>
            <person name="Goodwin S."/>
            <person name="Spatafora J."/>
            <person name="Crous P."/>
            <person name="Grigoriev I."/>
        </authorList>
    </citation>
    <scope>NUCLEOTIDE SEQUENCE</scope>
    <source>
        <strain evidence="2">CBS 675.92</strain>
    </source>
</reference>
<dbReference type="AlphaFoldDB" id="A0A6A5U046"/>
<keyword evidence="3" id="KW-1185">Reference proteome</keyword>
<protein>
    <submittedName>
        <fullName evidence="2">Alpha/beta-hydrolase</fullName>
    </submittedName>
</protein>
<name>A0A6A5U046_9PLEO</name>
<organism evidence="2 3">
    <name type="scientific">Byssothecium circinans</name>
    <dbReference type="NCBI Taxonomy" id="147558"/>
    <lineage>
        <taxon>Eukaryota</taxon>
        <taxon>Fungi</taxon>
        <taxon>Dikarya</taxon>
        <taxon>Ascomycota</taxon>
        <taxon>Pezizomycotina</taxon>
        <taxon>Dothideomycetes</taxon>
        <taxon>Pleosporomycetidae</taxon>
        <taxon>Pleosporales</taxon>
        <taxon>Massarineae</taxon>
        <taxon>Massarinaceae</taxon>
        <taxon>Byssothecium</taxon>
    </lineage>
</organism>
<accession>A0A6A5U046</accession>
<dbReference type="PANTHER" id="PTHR37017:SF10">
    <property type="entry name" value="AB HYDROLASE-1 DOMAIN-CONTAINING PROTEIN"/>
    <property type="match status" value="1"/>
</dbReference>
<feature type="domain" description="AB hydrolase-1" evidence="1">
    <location>
        <begin position="7"/>
        <end position="248"/>
    </location>
</feature>
<dbReference type="Proteomes" id="UP000800035">
    <property type="component" value="Unassembled WGS sequence"/>
</dbReference>
<evidence type="ECO:0000313" key="3">
    <source>
        <dbReference type="Proteomes" id="UP000800035"/>
    </source>
</evidence>
<sequence>MTTLPTIVLVHGAWHQPANYQTFIDALTSAGFSVHTPRLPSCTNDYATPPNVSTPEDVRAVNAIIKEHVEAGKKVLMVMHSYGGLVGTDAITDDLLRTNRAANGQPGGVINLLYLCAYMLQSGTSVIDICKAAGIFPAWSQFVTNYDDGSTFPVDPNISFFSGESEPGILEHALLFLVRSPLSAFNAPAQRDTWKKLPVTYVHTLKDYAVPMSFQTIMVELVEKEGVRLAKKTFDTSHSLFITEEKEIVNLVLEVAKDGRNPQ</sequence>
<dbReference type="InterPro" id="IPR052897">
    <property type="entry name" value="Sec-Metab_Biosynth_Hydrolase"/>
</dbReference>
<dbReference type="GO" id="GO:0016787">
    <property type="term" value="F:hydrolase activity"/>
    <property type="evidence" value="ECO:0007669"/>
    <property type="project" value="UniProtKB-KW"/>
</dbReference>
<dbReference type="InterPro" id="IPR000073">
    <property type="entry name" value="AB_hydrolase_1"/>
</dbReference>